<dbReference type="Proteomes" id="UP001283361">
    <property type="component" value="Unassembled WGS sequence"/>
</dbReference>
<protein>
    <submittedName>
        <fullName evidence="2">Uncharacterized protein</fullName>
    </submittedName>
</protein>
<feature type="region of interest" description="Disordered" evidence="1">
    <location>
        <begin position="1"/>
        <end position="41"/>
    </location>
</feature>
<keyword evidence="3" id="KW-1185">Reference proteome</keyword>
<accession>A0AAE0XT07</accession>
<comment type="caution">
    <text evidence="2">The sequence shown here is derived from an EMBL/GenBank/DDBJ whole genome shotgun (WGS) entry which is preliminary data.</text>
</comment>
<proteinExistence type="predicted"/>
<gene>
    <name evidence="2" type="ORF">RRG08_030864</name>
</gene>
<reference evidence="2" key="1">
    <citation type="journal article" date="2023" name="G3 (Bethesda)">
        <title>A reference genome for the long-term kleptoplast-retaining sea slug Elysia crispata morphotype clarki.</title>
        <authorList>
            <person name="Eastman K.E."/>
            <person name="Pendleton A.L."/>
            <person name="Shaikh M.A."/>
            <person name="Suttiyut T."/>
            <person name="Ogas R."/>
            <person name="Tomko P."/>
            <person name="Gavelis G."/>
            <person name="Widhalm J.R."/>
            <person name="Wisecaver J.H."/>
        </authorList>
    </citation>
    <scope>NUCLEOTIDE SEQUENCE</scope>
    <source>
        <strain evidence="2">ECLA1</strain>
    </source>
</reference>
<dbReference type="EMBL" id="JAWDGP010007673">
    <property type="protein sequence ID" value="KAK3709185.1"/>
    <property type="molecule type" value="Genomic_DNA"/>
</dbReference>
<evidence type="ECO:0000256" key="1">
    <source>
        <dbReference type="SAM" id="MobiDB-lite"/>
    </source>
</evidence>
<dbReference type="AlphaFoldDB" id="A0AAE0XT07"/>
<evidence type="ECO:0000313" key="3">
    <source>
        <dbReference type="Proteomes" id="UP001283361"/>
    </source>
</evidence>
<evidence type="ECO:0000313" key="2">
    <source>
        <dbReference type="EMBL" id="KAK3709185.1"/>
    </source>
</evidence>
<name>A0AAE0XT07_9GAST</name>
<organism evidence="2 3">
    <name type="scientific">Elysia crispata</name>
    <name type="common">lettuce slug</name>
    <dbReference type="NCBI Taxonomy" id="231223"/>
    <lineage>
        <taxon>Eukaryota</taxon>
        <taxon>Metazoa</taxon>
        <taxon>Spiralia</taxon>
        <taxon>Lophotrochozoa</taxon>
        <taxon>Mollusca</taxon>
        <taxon>Gastropoda</taxon>
        <taxon>Heterobranchia</taxon>
        <taxon>Euthyneura</taxon>
        <taxon>Panpulmonata</taxon>
        <taxon>Sacoglossa</taxon>
        <taxon>Placobranchoidea</taxon>
        <taxon>Plakobranchidae</taxon>
        <taxon>Elysia</taxon>
    </lineage>
</organism>
<sequence>MGADDYGDISYRSQPNSPRVGIGRTTRLGAPGQGMKGEINVGPRPGNGCLIDFPVPYEANWEQSYSHEHSLLVFFFCSLRF</sequence>